<dbReference type="NCBIfam" id="TIGR00769">
    <property type="entry name" value="AAA"/>
    <property type="match status" value="1"/>
</dbReference>
<feature type="transmembrane region" description="Helical" evidence="9">
    <location>
        <begin position="29"/>
        <end position="46"/>
    </location>
</feature>
<evidence type="ECO:0000256" key="9">
    <source>
        <dbReference type="RuleBase" id="RU363121"/>
    </source>
</evidence>
<evidence type="ECO:0000256" key="5">
    <source>
        <dbReference type="ARBA" id="ARBA00022741"/>
    </source>
</evidence>
<feature type="transmembrane region" description="Helical" evidence="9">
    <location>
        <begin position="346"/>
        <end position="369"/>
    </location>
</feature>
<gene>
    <name evidence="10" type="ORF">MHYMCMPASI_00963</name>
</gene>
<feature type="transmembrane region" description="Helical" evidence="9">
    <location>
        <begin position="184"/>
        <end position="207"/>
    </location>
</feature>
<keyword evidence="8 9" id="KW-0472">Membrane</keyword>
<feature type="transmembrane region" description="Helical" evidence="9">
    <location>
        <begin position="381"/>
        <end position="400"/>
    </location>
</feature>
<reference evidence="10" key="1">
    <citation type="submission" date="2021-06" db="EMBL/GenBank/DDBJ databases">
        <authorList>
            <person name="Nardi T."/>
            <person name="Nardi T."/>
        </authorList>
    </citation>
    <scope>NUCLEOTIDE SEQUENCE</scope>
</reference>
<dbReference type="PANTHER" id="PTHR31187:SF1">
    <property type="entry name" value="ADP,ATP CARRIER PROTEIN 1"/>
    <property type="match status" value="1"/>
</dbReference>
<evidence type="ECO:0000256" key="2">
    <source>
        <dbReference type="ARBA" id="ARBA00007127"/>
    </source>
</evidence>
<dbReference type="GO" id="GO:0016020">
    <property type="term" value="C:membrane"/>
    <property type="evidence" value="ECO:0007669"/>
    <property type="project" value="UniProtKB-SubCell"/>
</dbReference>
<feature type="transmembrane region" description="Helical" evidence="9">
    <location>
        <begin position="58"/>
        <end position="82"/>
    </location>
</feature>
<keyword evidence="4 9" id="KW-0812">Transmembrane</keyword>
<evidence type="ECO:0000256" key="1">
    <source>
        <dbReference type="ARBA" id="ARBA00004141"/>
    </source>
</evidence>
<evidence type="ECO:0000313" key="10">
    <source>
        <dbReference type="EMBL" id="CAG7597753.1"/>
    </source>
</evidence>
<keyword evidence="7 9" id="KW-1133">Transmembrane helix</keyword>
<keyword evidence="6 9" id="KW-0067">ATP-binding</keyword>
<comment type="caution">
    <text evidence="10">The sequence shown here is derived from an EMBL/GenBank/DDBJ whole genome shotgun (WGS) entry which is preliminary data.</text>
</comment>
<keyword evidence="3 9" id="KW-0813">Transport</keyword>
<evidence type="ECO:0000256" key="6">
    <source>
        <dbReference type="ARBA" id="ARBA00022840"/>
    </source>
</evidence>
<comment type="subcellular location">
    <subcellularLocation>
        <location evidence="1 9">Membrane</location>
        <topology evidence="1 9">Multi-pass membrane protein</topology>
    </subcellularLocation>
</comment>
<organism evidence="10 11">
    <name type="scientific">Hyalomma marginatum</name>
    <dbReference type="NCBI Taxonomy" id="34627"/>
    <lineage>
        <taxon>Eukaryota</taxon>
        <taxon>Metazoa</taxon>
        <taxon>Ecdysozoa</taxon>
        <taxon>Arthropoda</taxon>
        <taxon>Chelicerata</taxon>
        <taxon>Arachnida</taxon>
        <taxon>Acari</taxon>
        <taxon>Parasitiformes</taxon>
        <taxon>Ixodida</taxon>
        <taxon>Ixodoidea</taxon>
        <taxon>Ixodidae</taxon>
        <taxon>Hyalomminae</taxon>
        <taxon>Hyalomma</taxon>
    </lineage>
</organism>
<accession>A0A8S4C492</accession>
<evidence type="ECO:0000256" key="7">
    <source>
        <dbReference type="ARBA" id="ARBA00022989"/>
    </source>
</evidence>
<feature type="transmembrane region" description="Helical" evidence="9">
    <location>
        <begin position="147"/>
        <end position="172"/>
    </location>
</feature>
<comment type="similarity">
    <text evidence="2 9">Belongs to the ADP/ATP translocase tlc family.</text>
</comment>
<feature type="transmembrane region" description="Helical" evidence="9">
    <location>
        <begin position="94"/>
        <end position="116"/>
    </location>
</feature>
<evidence type="ECO:0000256" key="8">
    <source>
        <dbReference type="ARBA" id="ARBA00023136"/>
    </source>
</evidence>
<keyword evidence="5 9" id="KW-0547">Nucleotide-binding</keyword>
<evidence type="ECO:0000256" key="3">
    <source>
        <dbReference type="ARBA" id="ARBA00022448"/>
    </source>
</evidence>
<keyword evidence="11" id="KW-1185">Reference proteome</keyword>
<feature type="transmembrane region" description="Helical" evidence="9">
    <location>
        <begin position="445"/>
        <end position="464"/>
    </location>
</feature>
<dbReference type="GO" id="GO:0005471">
    <property type="term" value="F:ATP:ADP antiporter activity"/>
    <property type="evidence" value="ECO:0007669"/>
    <property type="project" value="InterPro"/>
</dbReference>
<name>A0A8S4C492_9ACAR</name>
<protein>
    <recommendedName>
        <fullName evidence="9">ADP,ATP carrier protein</fullName>
    </recommendedName>
</protein>
<evidence type="ECO:0000313" key="11">
    <source>
        <dbReference type="Proteomes" id="UP000837675"/>
    </source>
</evidence>
<dbReference type="Pfam" id="PF03219">
    <property type="entry name" value="TLC"/>
    <property type="match status" value="1"/>
</dbReference>
<evidence type="ECO:0000256" key="4">
    <source>
        <dbReference type="ARBA" id="ARBA00022692"/>
    </source>
</evidence>
<dbReference type="PANTHER" id="PTHR31187">
    <property type="match status" value="1"/>
</dbReference>
<dbReference type="EMBL" id="CAJVAF010000326">
    <property type="protein sequence ID" value="CAG7597753.1"/>
    <property type="molecule type" value="Genomic_DNA"/>
</dbReference>
<dbReference type="GO" id="GO:0005524">
    <property type="term" value="F:ATP binding"/>
    <property type="evidence" value="ECO:0007669"/>
    <property type="project" value="UniProtKB-KW"/>
</dbReference>
<dbReference type="InterPro" id="IPR004667">
    <property type="entry name" value="ADP_ATP_car_bac_type"/>
</dbReference>
<sequence>MNQNKKEESILLRLWQMLCPIKMSEAKKFIPMTLMMFFILFNFSTLRPLKDSLVIPNLGAEVISFVKLWCVLPSAILFTIIYMKLSNVMDYEKLFYVVTSFFIVFFAIFAIILYPYRDVIHPDPETIKNLAHQLPNLKWLILLAGKWSFALFYIFAELWGAAMINLMFWQFANRITKTEEAKRFYSMFGLIGNVGLIFAGNAVIQFSKMSTEAGNDNDLIVFSMAALIISGLLVMAIYRWINVYVLTDPRYYAPKAGEGKKKLKLSVSESIKLIFHSRYLGFIALLVLCYGTTINLVEGPWKAKIRELYPTQNEYAHFMGEFIQWTGIVTILFMILGSNILKNVRWFTAAIITPLMILITGGGFFAFVIFEKELAPWMEDFIKMSPIVIAVFLGALQNVLSKATKYTMFDATKEMAFIPLDDELKSKGKAAVDVIGGRLAKSGGAIIQSFIFMLFPMATFSIITPILTKIFLFLMICWILAVRGLNKDYTLLVNKEGNK</sequence>
<dbReference type="Proteomes" id="UP000837675">
    <property type="component" value="Unassembled WGS sequence"/>
</dbReference>
<dbReference type="AlphaFoldDB" id="A0A8S4C492"/>
<feature type="transmembrane region" description="Helical" evidence="9">
    <location>
        <begin position="322"/>
        <end position="341"/>
    </location>
</feature>
<feature type="transmembrane region" description="Helical" evidence="9">
    <location>
        <begin position="470"/>
        <end position="486"/>
    </location>
</feature>
<feature type="transmembrane region" description="Helical" evidence="9">
    <location>
        <begin position="219"/>
        <end position="241"/>
    </location>
</feature>
<feature type="transmembrane region" description="Helical" evidence="9">
    <location>
        <begin position="279"/>
        <end position="297"/>
    </location>
</feature>
<proteinExistence type="inferred from homology"/>